<reference evidence="11 12" key="1">
    <citation type="submission" date="2016-09" db="EMBL/GenBank/DDBJ databases">
        <title>Genome sequence of Eubacterium angustum.</title>
        <authorList>
            <person name="Poehlein A."/>
            <person name="Daniel R."/>
        </authorList>
    </citation>
    <scope>NUCLEOTIDE SEQUENCE [LARGE SCALE GENOMIC DNA]</scope>
    <source>
        <strain evidence="11 12">DSM 1989</strain>
    </source>
</reference>
<evidence type="ECO:0000256" key="3">
    <source>
        <dbReference type="ARBA" id="ARBA00022475"/>
    </source>
</evidence>
<gene>
    <name evidence="10 11" type="primary">cbiN</name>
    <name evidence="11" type="ORF">EUAN_03200</name>
</gene>
<keyword evidence="7 10" id="KW-0406">Ion transport</keyword>
<keyword evidence="5 10" id="KW-0812">Transmembrane</keyword>
<dbReference type="InterPro" id="IPR003705">
    <property type="entry name" value="CbiN"/>
</dbReference>
<evidence type="ECO:0000256" key="7">
    <source>
        <dbReference type="ARBA" id="ARBA00023065"/>
    </source>
</evidence>
<comment type="caution">
    <text evidence="11">The sequence shown here is derived from an EMBL/GenBank/DDBJ whole genome shotgun (WGS) entry which is preliminary data.</text>
</comment>
<evidence type="ECO:0000256" key="9">
    <source>
        <dbReference type="ARBA" id="ARBA00023285"/>
    </source>
</evidence>
<evidence type="ECO:0000256" key="6">
    <source>
        <dbReference type="ARBA" id="ARBA00022989"/>
    </source>
</evidence>
<evidence type="ECO:0000256" key="5">
    <source>
        <dbReference type="ARBA" id="ARBA00022692"/>
    </source>
</evidence>
<evidence type="ECO:0000256" key="4">
    <source>
        <dbReference type="ARBA" id="ARBA00022573"/>
    </source>
</evidence>
<evidence type="ECO:0000256" key="10">
    <source>
        <dbReference type="HAMAP-Rule" id="MF_00330"/>
    </source>
</evidence>
<comment type="subunit">
    <text evidence="10">Forms an energy-coupling factor (ECF) transporter complex composed of an ATP-binding protein (A component, CbiO), a transmembrane protein (T component, CbiQ) and 2 possible substrate-capture proteins (S components, CbiM and CbiN) of unknown stoichimetry.</text>
</comment>
<comment type="similarity">
    <text evidence="10">Belongs to the CbiN family.</text>
</comment>
<dbReference type="OrthoDB" id="1551318at2"/>
<comment type="pathway">
    <text evidence="10">Cofactor biosynthesis; adenosylcobalamin biosynthesis.</text>
</comment>
<dbReference type="UniPathway" id="UPA00148"/>
<dbReference type="GO" id="GO:0009236">
    <property type="term" value="P:cobalamin biosynthetic process"/>
    <property type="evidence" value="ECO:0007669"/>
    <property type="project" value="UniProtKB-UniRule"/>
</dbReference>
<organism evidence="11 12">
    <name type="scientific">Andreesenia angusta</name>
    <dbReference type="NCBI Taxonomy" id="39480"/>
    <lineage>
        <taxon>Bacteria</taxon>
        <taxon>Bacillati</taxon>
        <taxon>Bacillota</taxon>
        <taxon>Tissierellia</taxon>
        <taxon>Tissierellales</taxon>
        <taxon>Gottschalkiaceae</taxon>
        <taxon>Andreesenia</taxon>
    </lineage>
</organism>
<keyword evidence="6 10" id="KW-1133">Transmembrane helix</keyword>
<keyword evidence="1 10" id="KW-0171">Cobalt transport</keyword>
<name>A0A1S1VA21_9FIRM</name>
<dbReference type="STRING" id="39480.EUAN_03200"/>
<keyword evidence="8 10" id="KW-0472">Membrane</keyword>
<evidence type="ECO:0000313" key="12">
    <source>
        <dbReference type="Proteomes" id="UP000180254"/>
    </source>
</evidence>
<evidence type="ECO:0000313" key="11">
    <source>
        <dbReference type="EMBL" id="OHW63456.1"/>
    </source>
</evidence>
<dbReference type="EMBL" id="MKIE01000001">
    <property type="protein sequence ID" value="OHW63456.1"/>
    <property type="molecule type" value="Genomic_DNA"/>
</dbReference>
<keyword evidence="2 10" id="KW-0813">Transport</keyword>
<keyword evidence="12" id="KW-1185">Reference proteome</keyword>
<accession>A0A1S1VA21</accession>
<dbReference type="NCBIfam" id="NF002780">
    <property type="entry name" value="PRK02898.1"/>
    <property type="match status" value="1"/>
</dbReference>
<sequence length="98" mass="10713">MKAKNRWLAVLLFITVALSLYMGSRVGELEGADAIAEEVIMEVSPNYEPWAESIWEPPSGEIESAIFAMQAAAGGMFIGYFIGSKKIAKRNSATVEKQ</sequence>
<dbReference type="AlphaFoldDB" id="A0A1S1VA21"/>
<keyword evidence="4 10" id="KW-0169">Cobalamin biosynthesis</keyword>
<evidence type="ECO:0000256" key="1">
    <source>
        <dbReference type="ARBA" id="ARBA00022426"/>
    </source>
</evidence>
<comment type="subcellular location">
    <subcellularLocation>
        <location evidence="10">Cell membrane</location>
        <topology evidence="10">Multi-pass membrane protein</topology>
    </subcellularLocation>
</comment>
<dbReference type="GO" id="GO:0015087">
    <property type="term" value="F:cobalt ion transmembrane transporter activity"/>
    <property type="evidence" value="ECO:0007669"/>
    <property type="project" value="UniProtKB-UniRule"/>
</dbReference>
<comment type="caution">
    <text evidence="10">Lacks conserved residue(s) required for the propagation of feature annotation.</text>
</comment>
<comment type="function">
    <text evidence="10">Part of the energy-coupling factor (ECF) transporter complex CbiMNOQ involved in cobalt import.</text>
</comment>
<dbReference type="Pfam" id="PF02553">
    <property type="entry name" value="CbiN"/>
    <property type="match status" value="1"/>
</dbReference>
<dbReference type="HAMAP" id="MF_00330">
    <property type="entry name" value="CbiN"/>
    <property type="match status" value="1"/>
</dbReference>
<dbReference type="Proteomes" id="UP000180254">
    <property type="component" value="Unassembled WGS sequence"/>
</dbReference>
<protein>
    <recommendedName>
        <fullName evidence="10">Cobalt transport protein CbiN</fullName>
    </recommendedName>
    <alternativeName>
        <fullName evidence="10">Energy-coupling factor transporter probable substrate-capture protein CbiN</fullName>
        <shortName evidence="10">ECF transporter S component CbiN</shortName>
    </alternativeName>
</protein>
<keyword evidence="9 10" id="KW-0170">Cobalt</keyword>
<dbReference type="RefSeq" id="WP_071060952.1">
    <property type="nucleotide sequence ID" value="NZ_MKIE01000001.1"/>
</dbReference>
<evidence type="ECO:0000256" key="2">
    <source>
        <dbReference type="ARBA" id="ARBA00022448"/>
    </source>
</evidence>
<dbReference type="GO" id="GO:0005886">
    <property type="term" value="C:plasma membrane"/>
    <property type="evidence" value="ECO:0007669"/>
    <property type="project" value="UniProtKB-SubCell"/>
</dbReference>
<feature type="transmembrane region" description="Helical" evidence="10">
    <location>
        <begin position="65"/>
        <end position="83"/>
    </location>
</feature>
<keyword evidence="3 10" id="KW-1003">Cell membrane</keyword>
<proteinExistence type="inferred from homology"/>
<dbReference type="PANTHER" id="PTHR38662:SF1">
    <property type="entry name" value="COBALT TRANSPORT PROTEIN CBIN"/>
    <property type="match status" value="1"/>
</dbReference>
<dbReference type="PANTHER" id="PTHR38662">
    <property type="entry name" value="COBALT TRANSPORT PROTEIN CBIN"/>
    <property type="match status" value="1"/>
</dbReference>
<evidence type="ECO:0000256" key="8">
    <source>
        <dbReference type="ARBA" id="ARBA00023136"/>
    </source>
</evidence>